<dbReference type="EMBL" id="KZ679127">
    <property type="protein sequence ID" value="PTB80638.1"/>
    <property type="molecule type" value="Genomic_DNA"/>
</dbReference>
<accession>A0A2T4CGI1</accession>
<name>A0A2T4CGI1_TRILO</name>
<keyword evidence="2" id="KW-1185">Reference proteome</keyword>
<sequence>MAFPFSHALIVGLAHLFMATCRIRCSNWKHGSCCLLRVPQVFVVILLCFKSVRAARCTVFVYV</sequence>
<evidence type="ECO:0000313" key="2">
    <source>
        <dbReference type="Proteomes" id="UP000240760"/>
    </source>
</evidence>
<evidence type="ECO:0000313" key="1">
    <source>
        <dbReference type="EMBL" id="PTB80638.1"/>
    </source>
</evidence>
<dbReference type="AlphaFoldDB" id="A0A2T4CGI1"/>
<protein>
    <submittedName>
        <fullName evidence="1">Uncharacterized protein</fullName>
    </submittedName>
</protein>
<reference evidence="1 2" key="1">
    <citation type="submission" date="2016-07" db="EMBL/GenBank/DDBJ databases">
        <title>Multiple horizontal gene transfer events from other fungi enriched the ability of initially mycotrophic Trichoderma (Ascomycota) to feed on dead plant biomass.</title>
        <authorList>
            <consortium name="DOE Joint Genome Institute"/>
            <person name="Aerts A."/>
            <person name="Atanasova L."/>
            <person name="Chenthamara K."/>
            <person name="Zhang J."/>
            <person name="Grujic M."/>
            <person name="Henrissat B."/>
            <person name="Kuo A."/>
            <person name="Salamov A."/>
            <person name="Lipzen A."/>
            <person name="Labutti K."/>
            <person name="Barry K."/>
            <person name="Miao Y."/>
            <person name="Rahimi M.J."/>
            <person name="Shen Q."/>
            <person name="Grigoriev I.V."/>
            <person name="Kubicek C.P."/>
            <person name="Druzhinina I.S."/>
        </authorList>
    </citation>
    <scope>NUCLEOTIDE SEQUENCE [LARGE SCALE GENOMIC DNA]</scope>
    <source>
        <strain evidence="1 2">ATCC 18648</strain>
    </source>
</reference>
<organism evidence="1 2">
    <name type="scientific">Trichoderma longibrachiatum ATCC 18648</name>
    <dbReference type="NCBI Taxonomy" id="983965"/>
    <lineage>
        <taxon>Eukaryota</taxon>
        <taxon>Fungi</taxon>
        <taxon>Dikarya</taxon>
        <taxon>Ascomycota</taxon>
        <taxon>Pezizomycotina</taxon>
        <taxon>Sordariomycetes</taxon>
        <taxon>Hypocreomycetidae</taxon>
        <taxon>Hypocreales</taxon>
        <taxon>Hypocreaceae</taxon>
        <taxon>Trichoderma</taxon>
    </lineage>
</organism>
<dbReference type="Proteomes" id="UP000240760">
    <property type="component" value="Unassembled WGS sequence"/>
</dbReference>
<gene>
    <name evidence="1" type="ORF">M440DRAFT_1398018</name>
</gene>
<proteinExistence type="predicted"/>